<dbReference type="InterPro" id="IPR000595">
    <property type="entry name" value="cNMP-bd_dom"/>
</dbReference>
<dbReference type="EMBL" id="BAABJQ010000022">
    <property type="protein sequence ID" value="GAA5194677.1"/>
    <property type="molecule type" value="Genomic_DNA"/>
</dbReference>
<keyword evidence="3" id="KW-1185">Reference proteome</keyword>
<dbReference type="Pfam" id="PF02036">
    <property type="entry name" value="SCP2"/>
    <property type="match status" value="1"/>
</dbReference>
<dbReference type="InterPro" id="IPR003033">
    <property type="entry name" value="SCP2_sterol-bd_dom"/>
</dbReference>
<accession>A0ABP9SFV2</accession>
<dbReference type="InterPro" id="IPR036527">
    <property type="entry name" value="SCP2_sterol-bd_dom_sf"/>
</dbReference>
<evidence type="ECO:0000259" key="1">
    <source>
        <dbReference type="PROSITE" id="PS50042"/>
    </source>
</evidence>
<organism evidence="2 3">
    <name type="scientific">Rugosimonospora acidiphila</name>
    <dbReference type="NCBI Taxonomy" id="556531"/>
    <lineage>
        <taxon>Bacteria</taxon>
        <taxon>Bacillati</taxon>
        <taxon>Actinomycetota</taxon>
        <taxon>Actinomycetes</taxon>
        <taxon>Micromonosporales</taxon>
        <taxon>Micromonosporaceae</taxon>
        <taxon>Rugosimonospora</taxon>
    </lineage>
</organism>
<dbReference type="Gene3D" id="3.30.1050.10">
    <property type="entry name" value="SCP2 sterol-binding domain"/>
    <property type="match status" value="1"/>
</dbReference>
<gene>
    <name evidence="2" type="ORF">GCM10023322_59650</name>
</gene>
<sequence>MGPDVVETFFGDLARRGHDPALRRGESTGRFDIVRDGEVERWFISIKEGNIEVSRGKEGEPDWVMEADRGDFAGIVSGDDSALAARVRGVLRVYLNGGSQSFGLLTKLFSAPSKPGTRSRARQRDVAE</sequence>
<dbReference type="PROSITE" id="PS50042">
    <property type="entry name" value="CNMP_BINDING_3"/>
    <property type="match status" value="1"/>
</dbReference>
<evidence type="ECO:0000313" key="3">
    <source>
        <dbReference type="Proteomes" id="UP001501570"/>
    </source>
</evidence>
<dbReference type="RefSeq" id="WP_345635212.1">
    <property type="nucleotide sequence ID" value="NZ_BAABJQ010000022.1"/>
</dbReference>
<comment type="caution">
    <text evidence="2">The sequence shown here is derived from an EMBL/GenBank/DDBJ whole genome shotgun (WGS) entry which is preliminary data.</text>
</comment>
<reference evidence="3" key="1">
    <citation type="journal article" date="2019" name="Int. J. Syst. Evol. Microbiol.">
        <title>The Global Catalogue of Microorganisms (GCM) 10K type strain sequencing project: providing services to taxonomists for standard genome sequencing and annotation.</title>
        <authorList>
            <consortium name="The Broad Institute Genomics Platform"/>
            <consortium name="The Broad Institute Genome Sequencing Center for Infectious Disease"/>
            <person name="Wu L."/>
            <person name="Ma J."/>
        </authorList>
    </citation>
    <scope>NUCLEOTIDE SEQUENCE [LARGE SCALE GENOMIC DNA]</scope>
    <source>
        <strain evidence="3">JCM 18304</strain>
    </source>
</reference>
<name>A0ABP9SFV2_9ACTN</name>
<proteinExistence type="predicted"/>
<protein>
    <recommendedName>
        <fullName evidence="1">Cyclic nucleotide-binding domain-containing protein</fullName>
    </recommendedName>
</protein>
<feature type="domain" description="Cyclic nucleotide-binding" evidence="1">
    <location>
        <begin position="33"/>
        <end position="74"/>
    </location>
</feature>
<evidence type="ECO:0000313" key="2">
    <source>
        <dbReference type="EMBL" id="GAA5194677.1"/>
    </source>
</evidence>
<dbReference type="SUPFAM" id="SSF55718">
    <property type="entry name" value="SCP-like"/>
    <property type="match status" value="1"/>
</dbReference>
<dbReference type="Proteomes" id="UP001501570">
    <property type="component" value="Unassembled WGS sequence"/>
</dbReference>